<dbReference type="RefSeq" id="WP_163588906.1">
    <property type="nucleotide sequence ID" value="NZ_CP040855.1"/>
</dbReference>
<name>A0A9X7TEJ1_LACJH</name>
<keyword evidence="1" id="KW-0614">Plasmid</keyword>
<evidence type="ECO:0000313" key="2">
    <source>
        <dbReference type="Proteomes" id="UP000464749"/>
    </source>
</evidence>
<sequence length="134" mass="14696">MTFVVYPAILDDSENERNCYTVTFPNVKGAITQGYGEGEAMSKGSEVLGALLCNIPKNKLPLPSDIEQIKKDNPTKIVVPIFSDLERAARLSKTAVVKKNTTIPSYLAYLAEEEGINFSQTLTDALKEKLGIQD</sequence>
<dbReference type="AlphaFoldDB" id="A0A9X7TEJ1"/>
<evidence type="ECO:0000313" key="1">
    <source>
        <dbReference type="EMBL" id="QIA88527.1"/>
    </source>
</evidence>
<organism evidence="1 2">
    <name type="scientific">Lactobacillus johnsonii</name>
    <dbReference type="NCBI Taxonomy" id="33959"/>
    <lineage>
        <taxon>Bacteria</taxon>
        <taxon>Bacillati</taxon>
        <taxon>Bacillota</taxon>
        <taxon>Bacilli</taxon>
        <taxon>Lactobacillales</taxon>
        <taxon>Lactobacillaceae</taxon>
        <taxon>Lactobacillus</taxon>
    </lineage>
</organism>
<gene>
    <name evidence="1" type="ORF">FEE39_09800</name>
</gene>
<dbReference type="SUPFAM" id="SSF143100">
    <property type="entry name" value="TTHA1013/TTHA0281-like"/>
    <property type="match status" value="1"/>
</dbReference>
<dbReference type="InterPro" id="IPR035069">
    <property type="entry name" value="TTHA1013/TTHA0281-like"/>
</dbReference>
<protein>
    <submittedName>
        <fullName evidence="1">HicB family protein</fullName>
    </submittedName>
</protein>
<reference evidence="1 2" key="1">
    <citation type="submission" date="2019-06" db="EMBL/GenBank/DDBJ databases">
        <title>Whole genome sequencing of Lactobacillus johnsonii strain G2A.</title>
        <authorList>
            <person name="Conlan S."/>
            <person name="Thomas P.J."/>
            <person name="Mullikin J."/>
            <person name="Singer J."/>
            <person name="Weaver C."/>
            <person name="Segre J.A."/>
        </authorList>
    </citation>
    <scope>NUCLEOTIDE SEQUENCE [LARGE SCALE GENOMIC DNA]</scope>
    <source>
        <strain evidence="1 2">G2A</strain>
        <plasmid evidence="1 2">unnamed1</plasmid>
    </source>
</reference>
<dbReference type="Proteomes" id="UP000464749">
    <property type="component" value="Plasmid unnamed1"/>
</dbReference>
<geneLocation type="plasmid" evidence="1 2">
    <name>unnamed1</name>
</geneLocation>
<proteinExistence type="predicted"/>
<accession>A0A9X7TEJ1</accession>
<dbReference type="Gene3D" id="3.30.160.250">
    <property type="match status" value="1"/>
</dbReference>
<dbReference type="EMBL" id="CP040855">
    <property type="protein sequence ID" value="QIA88527.1"/>
    <property type="molecule type" value="Genomic_DNA"/>
</dbReference>